<keyword evidence="7" id="KW-1185">Reference proteome</keyword>
<dbReference type="InterPro" id="IPR021906">
    <property type="entry name" value="BAF250/Osa"/>
</dbReference>
<dbReference type="GO" id="GO:0071565">
    <property type="term" value="C:nBAF complex"/>
    <property type="evidence" value="ECO:0007669"/>
    <property type="project" value="TreeGrafter"/>
</dbReference>
<feature type="compositionally biased region" description="Low complexity" evidence="4">
    <location>
        <begin position="973"/>
        <end position="985"/>
    </location>
</feature>
<feature type="compositionally biased region" description="Pro residues" evidence="4">
    <location>
        <begin position="595"/>
        <end position="605"/>
    </location>
</feature>
<feature type="domain" description="ARID" evidence="5">
    <location>
        <begin position="328"/>
        <end position="419"/>
    </location>
</feature>
<evidence type="ECO:0000313" key="6">
    <source>
        <dbReference type="EMBL" id="PAA59933.1"/>
    </source>
</evidence>
<dbReference type="PRINTS" id="PR01217">
    <property type="entry name" value="PRICHEXTENSN"/>
</dbReference>
<dbReference type="GO" id="GO:0045893">
    <property type="term" value="P:positive regulation of DNA-templated transcription"/>
    <property type="evidence" value="ECO:0007669"/>
    <property type="project" value="TreeGrafter"/>
</dbReference>
<dbReference type="InterPro" id="IPR001606">
    <property type="entry name" value="ARID_dom"/>
</dbReference>
<feature type="compositionally biased region" description="Pro residues" evidence="4">
    <location>
        <begin position="730"/>
        <end position="747"/>
    </location>
</feature>
<feature type="compositionally biased region" description="Low complexity" evidence="4">
    <location>
        <begin position="119"/>
        <end position="139"/>
    </location>
</feature>
<feature type="region of interest" description="Disordered" evidence="4">
    <location>
        <begin position="258"/>
        <end position="312"/>
    </location>
</feature>
<dbReference type="GO" id="GO:0031491">
    <property type="term" value="F:nucleosome binding"/>
    <property type="evidence" value="ECO:0007669"/>
    <property type="project" value="TreeGrafter"/>
</dbReference>
<evidence type="ECO:0000256" key="3">
    <source>
        <dbReference type="ARBA" id="ARBA00023242"/>
    </source>
</evidence>
<name>A0A267EEG5_9PLAT</name>
<dbReference type="InterPro" id="IPR033388">
    <property type="entry name" value="BAF250_C"/>
</dbReference>
<dbReference type="PANTHER" id="PTHR12656:SF5">
    <property type="entry name" value="TRITHORAX GROUP PROTEIN OSA"/>
    <property type="match status" value="1"/>
</dbReference>
<dbReference type="GO" id="GO:0006357">
    <property type="term" value="P:regulation of transcription by RNA polymerase II"/>
    <property type="evidence" value="ECO:0007669"/>
    <property type="project" value="TreeGrafter"/>
</dbReference>
<protein>
    <recommendedName>
        <fullName evidence="5">ARID domain-containing protein</fullName>
    </recommendedName>
</protein>
<dbReference type="PROSITE" id="PS51011">
    <property type="entry name" value="ARID"/>
    <property type="match status" value="1"/>
</dbReference>
<feature type="region of interest" description="Disordered" evidence="4">
    <location>
        <begin position="1"/>
        <end position="240"/>
    </location>
</feature>
<evidence type="ECO:0000313" key="7">
    <source>
        <dbReference type="Proteomes" id="UP000215902"/>
    </source>
</evidence>
<feature type="compositionally biased region" description="Low complexity" evidence="4">
    <location>
        <begin position="606"/>
        <end position="621"/>
    </location>
</feature>
<dbReference type="OrthoDB" id="8709537at2759"/>
<accession>A0A267EEG5</accession>
<dbReference type="Pfam" id="PF12031">
    <property type="entry name" value="BAF250_C"/>
    <property type="match status" value="1"/>
</dbReference>
<feature type="compositionally biased region" description="Low complexity" evidence="4">
    <location>
        <begin position="720"/>
        <end position="729"/>
    </location>
</feature>
<dbReference type="GO" id="GO:0005654">
    <property type="term" value="C:nucleoplasm"/>
    <property type="evidence" value="ECO:0007669"/>
    <property type="project" value="TreeGrafter"/>
</dbReference>
<feature type="non-terminal residue" evidence="6">
    <location>
        <position position="1"/>
    </location>
</feature>
<evidence type="ECO:0000256" key="1">
    <source>
        <dbReference type="ARBA" id="ARBA00004123"/>
    </source>
</evidence>
<dbReference type="SUPFAM" id="SSF46774">
    <property type="entry name" value="ARID-like"/>
    <property type="match status" value="1"/>
</dbReference>
<evidence type="ECO:0000256" key="4">
    <source>
        <dbReference type="SAM" id="MobiDB-lite"/>
    </source>
</evidence>
<feature type="compositionally biased region" description="Pro residues" evidence="4">
    <location>
        <begin position="64"/>
        <end position="80"/>
    </location>
</feature>
<dbReference type="PANTHER" id="PTHR12656">
    <property type="entry name" value="BRG-1 ASSOCIATED FACTOR 250 BAF250"/>
    <property type="match status" value="1"/>
</dbReference>
<dbReference type="GO" id="GO:0003677">
    <property type="term" value="F:DNA binding"/>
    <property type="evidence" value="ECO:0007669"/>
    <property type="project" value="InterPro"/>
</dbReference>
<reference evidence="6 7" key="1">
    <citation type="submission" date="2017-06" db="EMBL/GenBank/DDBJ databases">
        <title>A platform for efficient transgenesis in Macrostomum lignano, a flatworm model organism for stem cell research.</title>
        <authorList>
            <person name="Berezikov E."/>
        </authorList>
    </citation>
    <scope>NUCLEOTIDE SEQUENCE [LARGE SCALE GENOMIC DNA]</scope>
    <source>
        <strain evidence="6">DV1</strain>
        <tissue evidence="6">Whole organism</tissue>
    </source>
</reference>
<sequence length="1284" mass="138388">PRGIHPMLQGQPPPTSHGSSQQSQQQQPPASQQQQQPPQPQQQPQQQQPPPPPQQQQQQHNPYAGPPPGLYPPSPYPPYPRGAYPQHPGYPGGPPGYPPPPMQNPYPARSPYHRPPMQMPAHMQHQQPMPMGPPQSQQQLPPPHLPPPPPPPAPPHGSQAASAATATATGSSMAAPASSASASNASKSATSTASANAPSTGGPPTLEPQTNLTNGSGGGGGSSNNSSSSGVGASVGSASATTSAAGVVAGAYIASPISSAKDGDSSTIPPGSPASTSFQDDENSMISSPSTPALPPNFNSNAAGHGGVAGGVSSGSTSLHKLFELGSEPERRQWVERYLQFMEERGKPLTNLPQVAKQPLDLYRLYCGVRERGGVLEVVKSKKWKEVSQFIHINASASAAYTLRRNYTKYLIDFEYHFDRDGCDPRPVVDEIEAMTKKKTGPAGGPANNAGGKAAMIKGPDVASMKSEDSSNHSGGRGTPATPNPAMVNGGAPGQMPPHGMHPSMPPHQQHQPGMPNGMVGGPPPEHMYPHHMHHQHPPPPHHHHSMSNGGPVPPYPHHPHQPPPPHYHPAYQHPHGYPPANGPGYTMHHMPPWQQRPPLPPPPSSSSAAPGSMGAPMPLHQHQHHPPPPPMSSHSQQQPPSSSAPSDSNNHLSTAPSSAAATTSASSATRPMDGQQPYSSGGCNSSHQLTKLEHMVSSHQPPPQSQTSSVGRILCRGNQPPQQQQQQQRPPPPMPHHHPMGPPSQHPPSHQYAGQMGPPMTQQQHHPPHHQPYSPYHHQQPHPGHHHQHHLSVPPQHHHHHPGQHPQHHPHLVQHRQLPPLDPKTVEGIEPRVKHKALNQKDIGGPVDIWRVLMALRSGLLTEVTWALNVLNVLLADSGTCDMFGLTRLAGLFDALVDVWRRLLINLHAGREATDENCNLLSLETDQLRRPADRASGICLSSRHVKSCLRWPRKRRRSDSSDAGTTDRDQPAKPAAEAPVAPAASDNRHATVFVNETEEDRNQLKLRCRAVLNVIRSLSFLPSNESVIGNHSGFLRIAATLLNTPGDSLMYDVDDLLVILSNVAGHVALERLSECVCRPLVSVLLRRLHEDAWFGLACETLAKMCVRPENIDLVLATPDRGQLRDTLEMLCGKLRQRDQVQRELSLALLVYLLAHSDDWSVCELAAQCSPGPVRPILDFLEQVESQAVHICQQYGVQALAENPDLLRQAPGVVSLDLLQRAVLSLRCVMERGGEPALASFAREEDRLLMLCMSSVLQPSLTEPLAECLRRLSCPEAQLVGPPA</sequence>
<dbReference type="SMART" id="SM01014">
    <property type="entry name" value="ARID"/>
    <property type="match status" value="1"/>
</dbReference>
<feature type="compositionally biased region" description="Low complexity" evidence="4">
    <location>
        <begin position="497"/>
        <end position="518"/>
    </location>
</feature>
<evidence type="ECO:0000256" key="2">
    <source>
        <dbReference type="ARBA" id="ARBA00022553"/>
    </source>
</evidence>
<feature type="compositionally biased region" description="Basic residues" evidence="4">
    <location>
        <begin position="530"/>
        <end position="546"/>
    </location>
</feature>
<feature type="region of interest" description="Disordered" evidence="4">
    <location>
        <begin position="952"/>
        <end position="989"/>
    </location>
</feature>
<feature type="compositionally biased region" description="Low complexity" evidence="4">
    <location>
        <begin position="16"/>
        <end position="36"/>
    </location>
</feature>
<gene>
    <name evidence="6" type="ORF">BOX15_Mlig007412g1</name>
</gene>
<feature type="compositionally biased region" description="Pro residues" evidence="4">
    <location>
        <begin position="91"/>
        <end position="104"/>
    </location>
</feature>
<evidence type="ECO:0000259" key="5">
    <source>
        <dbReference type="PROSITE" id="PS51011"/>
    </source>
</evidence>
<feature type="compositionally biased region" description="Basic residues" evidence="4">
    <location>
        <begin position="780"/>
        <end position="814"/>
    </location>
</feature>
<feature type="compositionally biased region" description="Pro residues" evidence="4">
    <location>
        <begin position="37"/>
        <end position="54"/>
    </location>
</feature>
<dbReference type="GO" id="GO:0006338">
    <property type="term" value="P:chromatin remodeling"/>
    <property type="evidence" value="ECO:0007669"/>
    <property type="project" value="InterPro"/>
</dbReference>
<comment type="subcellular location">
    <subcellularLocation>
        <location evidence="1">Nucleus</location>
    </subcellularLocation>
</comment>
<dbReference type="STRING" id="282301.A0A267EEG5"/>
<feature type="compositionally biased region" description="Low complexity" evidence="4">
    <location>
        <begin position="633"/>
        <end position="670"/>
    </location>
</feature>
<comment type="caution">
    <text evidence="6">The sequence shown here is derived from an EMBL/GenBank/DDBJ whole genome shotgun (WGS) entry which is preliminary data.</text>
</comment>
<organism evidence="6 7">
    <name type="scientific">Macrostomum lignano</name>
    <dbReference type="NCBI Taxonomy" id="282301"/>
    <lineage>
        <taxon>Eukaryota</taxon>
        <taxon>Metazoa</taxon>
        <taxon>Spiralia</taxon>
        <taxon>Lophotrochozoa</taxon>
        <taxon>Platyhelminthes</taxon>
        <taxon>Rhabditophora</taxon>
        <taxon>Macrostomorpha</taxon>
        <taxon>Macrostomida</taxon>
        <taxon>Macrostomidae</taxon>
        <taxon>Macrostomum</taxon>
    </lineage>
</organism>
<dbReference type="Gene3D" id="1.10.150.60">
    <property type="entry name" value="ARID DNA-binding domain"/>
    <property type="match status" value="1"/>
</dbReference>
<dbReference type="GO" id="GO:0016514">
    <property type="term" value="C:SWI/SNF complex"/>
    <property type="evidence" value="ECO:0007669"/>
    <property type="project" value="InterPro"/>
</dbReference>
<dbReference type="SMART" id="SM00501">
    <property type="entry name" value="BRIGHT"/>
    <property type="match status" value="1"/>
</dbReference>
<keyword evidence="3" id="KW-0539">Nucleus</keyword>
<keyword evidence="2" id="KW-0597">Phosphoprotein</keyword>
<dbReference type="InterPro" id="IPR036431">
    <property type="entry name" value="ARID_dom_sf"/>
</dbReference>
<dbReference type="Pfam" id="PF01388">
    <property type="entry name" value="ARID"/>
    <property type="match status" value="1"/>
</dbReference>
<proteinExistence type="predicted"/>
<dbReference type="GO" id="GO:0035060">
    <property type="term" value="C:brahma complex"/>
    <property type="evidence" value="ECO:0007669"/>
    <property type="project" value="InterPro"/>
</dbReference>
<feature type="compositionally biased region" description="Pro residues" evidence="4">
    <location>
        <begin position="140"/>
        <end position="155"/>
    </location>
</feature>
<feature type="compositionally biased region" description="Pro residues" evidence="4">
    <location>
        <begin position="552"/>
        <end position="568"/>
    </location>
</feature>
<feature type="compositionally biased region" description="Polar residues" evidence="4">
    <location>
        <begin position="265"/>
        <end position="301"/>
    </location>
</feature>
<feature type="compositionally biased region" description="Polar residues" evidence="4">
    <location>
        <begin position="677"/>
        <end position="690"/>
    </location>
</feature>
<dbReference type="Proteomes" id="UP000215902">
    <property type="component" value="Unassembled WGS sequence"/>
</dbReference>
<feature type="compositionally biased region" description="Low complexity" evidence="4">
    <location>
        <begin position="156"/>
        <end position="200"/>
    </location>
</feature>
<dbReference type="EMBL" id="NIVC01002210">
    <property type="protein sequence ID" value="PAA59933.1"/>
    <property type="molecule type" value="Genomic_DNA"/>
</dbReference>
<feature type="compositionally biased region" description="Low complexity" evidence="4">
    <location>
        <begin position="223"/>
        <end position="240"/>
    </location>
</feature>
<feature type="region of interest" description="Disordered" evidence="4">
    <location>
        <begin position="460"/>
        <end position="814"/>
    </location>
</feature>
<dbReference type="CDD" id="cd16865">
    <property type="entry name" value="ARID_ARID1A-like"/>
    <property type="match status" value="1"/>
</dbReference>